<feature type="transmembrane region" description="Helical" evidence="1">
    <location>
        <begin position="71"/>
        <end position="92"/>
    </location>
</feature>
<evidence type="ECO:0000313" key="2">
    <source>
        <dbReference type="EMBL" id="AWB10963.1"/>
    </source>
</evidence>
<dbReference type="KEGG" id="taci:TDSAC_1627"/>
<evidence type="ECO:0008006" key="4">
    <source>
        <dbReference type="Google" id="ProtNLM"/>
    </source>
</evidence>
<protein>
    <recommendedName>
        <fullName evidence="4">Roadblock/LC7 domain-containing protein</fullName>
    </recommendedName>
</protein>
<dbReference type="EMBL" id="CP020921">
    <property type="protein sequence ID" value="AWB10963.1"/>
    <property type="molecule type" value="Genomic_DNA"/>
</dbReference>
<feature type="transmembrane region" description="Helical" evidence="1">
    <location>
        <begin position="99"/>
        <end position="122"/>
    </location>
</feature>
<keyword evidence="1" id="KW-0812">Transmembrane</keyword>
<name>A0A2R4W2F0_THEAF</name>
<keyword evidence="1" id="KW-1133">Transmembrane helix</keyword>
<feature type="transmembrane region" description="Helical" evidence="1">
    <location>
        <begin position="45"/>
        <end position="65"/>
    </location>
</feature>
<dbReference type="Proteomes" id="UP000244792">
    <property type="component" value="Chromosome"/>
</dbReference>
<feature type="transmembrane region" description="Helical" evidence="1">
    <location>
        <begin position="134"/>
        <end position="154"/>
    </location>
</feature>
<keyword evidence="1" id="KW-0472">Membrane</keyword>
<evidence type="ECO:0000256" key="1">
    <source>
        <dbReference type="SAM" id="Phobius"/>
    </source>
</evidence>
<dbReference type="OrthoDB" id="9820378at2"/>
<evidence type="ECO:0000313" key="3">
    <source>
        <dbReference type="Proteomes" id="UP000244792"/>
    </source>
</evidence>
<accession>A0A2R4W2F0</accession>
<organism evidence="2 3">
    <name type="scientific">Thermodesulfobium acidiphilum</name>
    <dbReference type="NCBI Taxonomy" id="1794699"/>
    <lineage>
        <taxon>Bacteria</taxon>
        <taxon>Pseudomonadati</taxon>
        <taxon>Thermodesulfobiota</taxon>
        <taxon>Thermodesulfobiia</taxon>
        <taxon>Thermodesulfobiales</taxon>
        <taxon>Thermodesulfobiaceae</taxon>
        <taxon>Thermodesulfobium</taxon>
    </lineage>
</organism>
<proteinExistence type="predicted"/>
<reference evidence="2 3" key="1">
    <citation type="submission" date="2017-04" db="EMBL/GenBank/DDBJ databases">
        <title>Genomic insights into metabolism of Thermodesulfobium acidiphilum.</title>
        <authorList>
            <person name="Toshchakov S.V."/>
            <person name="Frolov E.N."/>
            <person name="Kublanov I.V."/>
            <person name="Samarov N.I."/>
            <person name="Novikov A."/>
            <person name="Lebedinsky A.V."/>
            <person name="Bonch-Osmolovskaya E.A."/>
            <person name="Chernyh N.A."/>
        </authorList>
    </citation>
    <scope>NUCLEOTIDE SEQUENCE [LARGE SCALE GENOMIC DNA]</scope>
    <source>
        <strain evidence="2 3">3127-1</strain>
    </source>
</reference>
<dbReference type="RefSeq" id="WP_108309876.1">
    <property type="nucleotide sequence ID" value="NZ_CP020921.1"/>
</dbReference>
<sequence length="323" mass="36958">MDDDFIEVNHDIDGKNDNLKGKQKLKAKFFSIFSVKDSWFNIFEASLLFFFVTISAFFDSFYGLLPFRTSVFIWLFVFYIIYSLIFSVVLKISPIYKILILVISSLILDIILFYFSSLIGVFPYKGFEIEFGPFMIISSVLLPFATGLLGGSFNKRKNVNSNIKEPATLDIDKSIDIPDEPLNNLKYDLSNTSKTEVFENIQLPLSISGFSHYADSLVGSCGYILVDKDGVILSERNFFENSQVKALILDSLSKMVKDSLLRLDFGKLQNMLLIDDQISVMAFLLKNEAKFFVFFDSRLDRSAQFELFNEAFKLSSRLVFDII</sequence>
<gene>
    <name evidence="2" type="ORF">TDSAC_1627</name>
</gene>
<keyword evidence="3" id="KW-1185">Reference proteome</keyword>
<dbReference type="AlphaFoldDB" id="A0A2R4W2F0"/>